<dbReference type="AlphaFoldDB" id="A0A564Z7R3"/>
<dbReference type="EMBL" id="CABIJS010000693">
    <property type="protein sequence ID" value="VUZ55472.1"/>
    <property type="molecule type" value="Genomic_DNA"/>
</dbReference>
<name>A0A564Z7R3_HYMDI</name>
<proteinExistence type="predicted"/>
<evidence type="ECO:0000313" key="2">
    <source>
        <dbReference type="Proteomes" id="UP000321570"/>
    </source>
</evidence>
<accession>A0A564Z7R3</accession>
<keyword evidence="2" id="KW-1185">Reference proteome</keyword>
<evidence type="ECO:0000313" key="1">
    <source>
        <dbReference type="EMBL" id="VUZ55472.1"/>
    </source>
</evidence>
<gene>
    <name evidence="1" type="ORF">WMSIL1_LOCUS13276</name>
</gene>
<reference evidence="1 2" key="1">
    <citation type="submission" date="2019-07" db="EMBL/GenBank/DDBJ databases">
        <authorList>
            <person name="Jastrzebski P J."/>
            <person name="Paukszto L."/>
            <person name="Jastrzebski P J."/>
        </authorList>
    </citation>
    <scope>NUCLEOTIDE SEQUENCE [LARGE SCALE GENOMIC DNA]</scope>
    <source>
        <strain evidence="1 2">WMS-il1</strain>
    </source>
</reference>
<organism evidence="1 2">
    <name type="scientific">Hymenolepis diminuta</name>
    <name type="common">Rat tapeworm</name>
    <dbReference type="NCBI Taxonomy" id="6216"/>
    <lineage>
        <taxon>Eukaryota</taxon>
        <taxon>Metazoa</taxon>
        <taxon>Spiralia</taxon>
        <taxon>Lophotrochozoa</taxon>
        <taxon>Platyhelminthes</taxon>
        <taxon>Cestoda</taxon>
        <taxon>Eucestoda</taxon>
        <taxon>Cyclophyllidea</taxon>
        <taxon>Hymenolepididae</taxon>
        <taxon>Hymenolepis</taxon>
    </lineage>
</organism>
<dbReference type="Proteomes" id="UP000321570">
    <property type="component" value="Unassembled WGS sequence"/>
</dbReference>
<protein>
    <submittedName>
        <fullName evidence="1">Uncharacterized protein</fullName>
    </submittedName>
</protein>
<sequence>MISPAFVGYFPKSSDILQRDFERLRNELRPEVIDIKKENNKIVILLPALSSKAIPRIQAFYADGMVEPEVFLNNSDYSSYNSLDYRDILAECNDILISSIKGEFRKDLLKFLQIPKISNSILSFLLKRTEGSSLKVLDNQIIVYDYTKKMRAYYEFNSNNQGSLIISNGSKQHQKTFTLTTDSVDLEELATGLRKHISDVLTSFNDFIQLLTHFYPTEYISDDFTEARYSQDGVSFTVSLMEDTGSIRLSTPVRTETHPLLNSSVEELIAKIDYICKPILDL</sequence>